<evidence type="ECO:0000313" key="3">
    <source>
        <dbReference type="Proteomes" id="UP000675881"/>
    </source>
</evidence>
<keyword evidence="3" id="KW-1185">Reference proteome</keyword>
<sequence>MRVSLLLMSRNDRNVIIRLKMPLVYKVDWKRVNAEDTDNNSKILVSFSNTMGANSSKEIRDRIQSSNYHYNQAHHLKNNENWYEALHHFHNALNCYEWLSTISDIDKMSRRVYVNKIEEIKREIQAINDSSSTQNRSSQIQIRDGETGHTYESLFSNYMDNFITEVYINDAYIQKFHQITLTTKLNVDGQETQKSLLSEITRSLKRQRIVLSILYSNTIHDREIRLNNGWFFILGRGLDFYKPPGEKGLYIGNLDMSLRKCKETTITILHT</sequence>
<proteinExistence type="predicted"/>
<evidence type="ECO:0000259" key="1">
    <source>
        <dbReference type="Pfam" id="PF16565"/>
    </source>
</evidence>
<dbReference type="Proteomes" id="UP000675881">
    <property type="component" value="Chromosome 3"/>
</dbReference>
<reference evidence="2" key="1">
    <citation type="submission" date="2021-02" db="EMBL/GenBank/DDBJ databases">
        <authorList>
            <person name="Bekaert M."/>
        </authorList>
    </citation>
    <scope>NUCLEOTIDE SEQUENCE</scope>
    <source>
        <strain evidence="2">IoA-00</strain>
    </source>
</reference>
<dbReference type="InterPro" id="IPR036181">
    <property type="entry name" value="MIT_dom_sf"/>
</dbReference>
<evidence type="ECO:0000313" key="2">
    <source>
        <dbReference type="EMBL" id="CAF2899858.1"/>
    </source>
</evidence>
<feature type="domain" description="MITD1 C-terminal phospholipase D-like" evidence="1">
    <location>
        <begin position="178"/>
        <end position="270"/>
    </location>
</feature>
<dbReference type="InterPro" id="IPR038113">
    <property type="entry name" value="MITD1_C_sf"/>
</dbReference>
<dbReference type="SUPFAM" id="SSF116846">
    <property type="entry name" value="MIT domain"/>
    <property type="match status" value="1"/>
</dbReference>
<dbReference type="InterPro" id="IPR032341">
    <property type="entry name" value="MITD1_C"/>
</dbReference>
<dbReference type="Pfam" id="PF16565">
    <property type="entry name" value="MIT_C"/>
    <property type="match status" value="1"/>
</dbReference>
<accession>A0A7R8H6H9</accession>
<gene>
    <name evidence="2" type="ORF">LSAA_6949</name>
</gene>
<dbReference type="OrthoDB" id="19553at2759"/>
<dbReference type="EMBL" id="HG994582">
    <property type="protein sequence ID" value="CAF2899858.1"/>
    <property type="molecule type" value="Genomic_DNA"/>
</dbReference>
<name>A0A7R8H6H9_LEPSM</name>
<protein>
    <submittedName>
        <fullName evidence="2">(salmon louse) hypothetical protein</fullName>
    </submittedName>
</protein>
<dbReference type="AlphaFoldDB" id="A0A7R8H6H9"/>
<dbReference type="Gene3D" id="3.30.870.30">
    <property type="entry name" value="MITD, C-terminal phospholipase D-like domain"/>
    <property type="match status" value="2"/>
</dbReference>
<organism evidence="2 3">
    <name type="scientific">Lepeophtheirus salmonis</name>
    <name type="common">Salmon louse</name>
    <name type="synonym">Caligus salmonis</name>
    <dbReference type="NCBI Taxonomy" id="72036"/>
    <lineage>
        <taxon>Eukaryota</taxon>
        <taxon>Metazoa</taxon>
        <taxon>Ecdysozoa</taxon>
        <taxon>Arthropoda</taxon>
        <taxon>Crustacea</taxon>
        <taxon>Multicrustacea</taxon>
        <taxon>Hexanauplia</taxon>
        <taxon>Copepoda</taxon>
        <taxon>Siphonostomatoida</taxon>
        <taxon>Caligidae</taxon>
        <taxon>Lepeophtheirus</taxon>
    </lineage>
</organism>